<organism evidence="15 16">
    <name type="scientific">Geotrypetes seraphini</name>
    <name type="common">Gaboon caecilian</name>
    <name type="synonym">Caecilia seraphini</name>
    <dbReference type="NCBI Taxonomy" id="260995"/>
    <lineage>
        <taxon>Eukaryota</taxon>
        <taxon>Metazoa</taxon>
        <taxon>Chordata</taxon>
        <taxon>Craniata</taxon>
        <taxon>Vertebrata</taxon>
        <taxon>Euteleostomi</taxon>
        <taxon>Amphibia</taxon>
        <taxon>Gymnophiona</taxon>
        <taxon>Geotrypetes</taxon>
    </lineage>
</organism>
<evidence type="ECO:0000313" key="15">
    <source>
        <dbReference type="Proteomes" id="UP000515159"/>
    </source>
</evidence>
<name>A0A6P8P6M8_GEOSA</name>
<feature type="compositionally biased region" description="Basic residues" evidence="14">
    <location>
        <begin position="189"/>
        <end position="198"/>
    </location>
</feature>
<evidence type="ECO:0000256" key="5">
    <source>
        <dbReference type="ARBA" id="ARBA00023054"/>
    </source>
</evidence>
<dbReference type="KEGG" id="gsh:117349832"/>
<dbReference type="FunCoup" id="A0A6P8P6M8">
    <property type="interactions" value="1624"/>
</dbReference>
<keyword evidence="4" id="KW-0689">Ribosomal protein</keyword>
<evidence type="ECO:0000313" key="16">
    <source>
        <dbReference type="RefSeq" id="XP_033779319.1"/>
    </source>
</evidence>
<dbReference type="InParanoid" id="A0A6P8P6M8"/>
<keyword evidence="8" id="KW-0687">Ribonucleoprotein</keyword>
<keyword evidence="7" id="KW-0539">Nucleus</keyword>
<dbReference type="InterPro" id="IPR018472">
    <property type="entry name" value="Ribosomal_mL64"/>
</dbReference>
<dbReference type="PANTHER" id="PTHR31761:SF1">
    <property type="entry name" value="LARGE RIBOSOMAL SUBUNIT PROTEIN ML64"/>
    <property type="match status" value="1"/>
</dbReference>
<comment type="function">
    <text evidence="13">Acts as a negative regulator of G1 to S cell cycle phase progression by inhibiting cyclin-dependent kinases. Inhibitory effects are additive with GADD45 proteins but also occur in the absence of GADD45 proteins. Acts as a repressor of the orphan nuclear receptor NR4A1 by inhibiting AB domain-mediated transcriptional activity. May be involved in the hormone-mediated regulation of NR4A1 transcriptional activity. May play a role in mitochondrial protein synthesis.</text>
</comment>
<dbReference type="GO" id="GO:1990904">
    <property type="term" value="C:ribonucleoprotein complex"/>
    <property type="evidence" value="ECO:0007669"/>
    <property type="project" value="UniProtKB-KW"/>
</dbReference>
<evidence type="ECO:0000256" key="1">
    <source>
        <dbReference type="ARBA" id="ARBA00004123"/>
    </source>
</evidence>
<evidence type="ECO:0000256" key="3">
    <source>
        <dbReference type="ARBA" id="ARBA00005421"/>
    </source>
</evidence>
<dbReference type="PANTHER" id="PTHR31761">
    <property type="entry name" value="GROWTH ARREST AND DNA DAMAGE-INDUCIBLE PROTEINS-INTERACTING PROTEIN 1 GADD45GIP1"/>
    <property type="match status" value="1"/>
</dbReference>
<keyword evidence="15" id="KW-1185">Reference proteome</keyword>
<dbReference type="Gene3D" id="6.10.280.120">
    <property type="entry name" value="Growth arrest and DNA-damage-inducible proteins-interacting protein 1"/>
    <property type="match status" value="1"/>
</dbReference>
<evidence type="ECO:0000256" key="12">
    <source>
        <dbReference type="ARBA" id="ARBA00035485"/>
    </source>
</evidence>
<dbReference type="GO" id="GO:0005634">
    <property type="term" value="C:nucleus"/>
    <property type="evidence" value="ECO:0007669"/>
    <property type="project" value="UniProtKB-SubCell"/>
</dbReference>
<feature type="region of interest" description="Disordered" evidence="14">
    <location>
        <begin position="181"/>
        <end position="230"/>
    </location>
</feature>
<dbReference type="GO" id="GO:0005840">
    <property type="term" value="C:ribosome"/>
    <property type="evidence" value="ECO:0007669"/>
    <property type="project" value="UniProtKB-KW"/>
</dbReference>
<keyword evidence="6" id="KW-0496">Mitochondrion</keyword>
<dbReference type="RefSeq" id="XP_033779319.1">
    <property type="nucleotide sequence ID" value="XM_033923428.1"/>
</dbReference>
<evidence type="ECO:0000256" key="4">
    <source>
        <dbReference type="ARBA" id="ARBA00022980"/>
    </source>
</evidence>
<comment type="subcellular location">
    <subcellularLocation>
        <location evidence="2">Mitochondrion</location>
    </subcellularLocation>
    <subcellularLocation>
        <location evidence="1">Nucleus</location>
    </subcellularLocation>
</comment>
<keyword evidence="5" id="KW-0175">Coiled coil</keyword>
<dbReference type="InterPro" id="IPR043035">
    <property type="entry name" value="Ribosomal_mL64_sf"/>
</dbReference>
<evidence type="ECO:0000256" key="8">
    <source>
        <dbReference type="ARBA" id="ARBA00023274"/>
    </source>
</evidence>
<dbReference type="Pfam" id="PF10147">
    <property type="entry name" value="CR6_interact"/>
    <property type="match status" value="1"/>
</dbReference>
<dbReference type="AlphaFoldDB" id="A0A6P8P6M8"/>
<comment type="similarity">
    <text evidence="3">Belongs to the mitochondrion-specific ribosomal protein mL64 family.</text>
</comment>
<keyword evidence="9" id="KW-0131">Cell cycle</keyword>
<proteinExistence type="inferred from homology"/>
<evidence type="ECO:0000256" key="2">
    <source>
        <dbReference type="ARBA" id="ARBA00004173"/>
    </source>
</evidence>
<evidence type="ECO:0000256" key="6">
    <source>
        <dbReference type="ARBA" id="ARBA00023128"/>
    </source>
</evidence>
<reference evidence="16" key="1">
    <citation type="submission" date="2025-08" db="UniProtKB">
        <authorList>
            <consortium name="RefSeq"/>
        </authorList>
    </citation>
    <scope>IDENTIFICATION</scope>
</reference>
<sequence>MAAMSALRRSWLSAPVPLAGSVSHFHAKPLRRKVDGMYVPDPQDQRTPEWQKGPRWEAKLFGRYGAASGVSPAQLWPDPARLREVREEEDTWYPPLADMQARIRQREEEERRIRLEREKLIAANMAQMPKMIEDWRREKQMQVEKQQAEAAWREQLLARAQEKFGHKLDHRSDKFQELLKEMEKEEKKKQKLAKKKLKAEKQGIEVGAGPAQATDSVGAAPPHATESSLA</sequence>
<dbReference type="CTD" id="90480"/>
<dbReference type="OrthoDB" id="6247992at2759"/>
<evidence type="ECO:0000256" key="13">
    <source>
        <dbReference type="ARBA" id="ARBA00060144"/>
    </source>
</evidence>
<evidence type="ECO:0000256" key="10">
    <source>
        <dbReference type="ARBA" id="ARBA00030700"/>
    </source>
</evidence>
<accession>A0A6P8P6M8</accession>
<evidence type="ECO:0000256" key="7">
    <source>
        <dbReference type="ARBA" id="ARBA00023242"/>
    </source>
</evidence>
<gene>
    <name evidence="16" type="primary">GADD45GIP1</name>
</gene>
<dbReference type="Proteomes" id="UP000515159">
    <property type="component" value="Chromosome 16"/>
</dbReference>
<protein>
    <recommendedName>
        <fullName evidence="11">Large ribosomal subunit protein mL64</fullName>
    </recommendedName>
    <alternativeName>
        <fullName evidence="10">39S ribosomal protein L59, mitochondrial</fullName>
    </alternativeName>
    <alternativeName>
        <fullName evidence="12">Growth arrest and DNA damage-inducible proteins-interacting protein 1</fullName>
    </alternativeName>
</protein>
<dbReference type="GO" id="GO:0005739">
    <property type="term" value="C:mitochondrion"/>
    <property type="evidence" value="ECO:0007669"/>
    <property type="project" value="UniProtKB-SubCell"/>
</dbReference>
<evidence type="ECO:0000256" key="11">
    <source>
        <dbReference type="ARBA" id="ARBA00035184"/>
    </source>
</evidence>
<dbReference type="GeneID" id="117349832"/>
<evidence type="ECO:0000256" key="14">
    <source>
        <dbReference type="SAM" id="MobiDB-lite"/>
    </source>
</evidence>
<evidence type="ECO:0000256" key="9">
    <source>
        <dbReference type="ARBA" id="ARBA00023306"/>
    </source>
</evidence>